<evidence type="ECO:0000256" key="2">
    <source>
        <dbReference type="ARBA" id="ARBA00022723"/>
    </source>
</evidence>
<dbReference type="OrthoDB" id="5224190at2759"/>
<dbReference type="InterPro" id="IPR036864">
    <property type="entry name" value="Zn2-C6_fun-type_DNA-bd_sf"/>
</dbReference>
<dbReference type="Proteomes" id="UP000016923">
    <property type="component" value="Unassembled WGS sequence"/>
</dbReference>
<feature type="region of interest" description="Disordered" evidence="8">
    <location>
        <begin position="250"/>
        <end position="279"/>
    </location>
</feature>
<organism evidence="10 11">
    <name type="scientific">Ophiostoma piceae (strain UAMH 11346)</name>
    <name type="common">Sap stain fungus</name>
    <dbReference type="NCBI Taxonomy" id="1262450"/>
    <lineage>
        <taxon>Eukaryota</taxon>
        <taxon>Fungi</taxon>
        <taxon>Dikarya</taxon>
        <taxon>Ascomycota</taxon>
        <taxon>Pezizomycotina</taxon>
        <taxon>Sordariomycetes</taxon>
        <taxon>Sordariomycetidae</taxon>
        <taxon>Ophiostomatales</taxon>
        <taxon>Ophiostomataceae</taxon>
        <taxon>Ophiostoma</taxon>
    </lineage>
</organism>
<evidence type="ECO:0000259" key="9">
    <source>
        <dbReference type="PROSITE" id="PS50048"/>
    </source>
</evidence>
<comment type="subcellular location">
    <subcellularLocation>
        <location evidence="1">Nucleus</location>
    </subcellularLocation>
</comment>
<gene>
    <name evidence="10" type="ORF">F503_08441</name>
</gene>
<dbReference type="PROSITE" id="PS00463">
    <property type="entry name" value="ZN2_CY6_FUNGAL_1"/>
    <property type="match status" value="1"/>
</dbReference>
<keyword evidence="4" id="KW-0805">Transcription regulation</keyword>
<evidence type="ECO:0000256" key="4">
    <source>
        <dbReference type="ARBA" id="ARBA00023015"/>
    </source>
</evidence>
<feature type="compositionally biased region" description="Low complexity" evidence="8">
    <location>
        <begin position="269"/>
        <end position="279"/>
    </location>
</feature>
<dbReference type="Pfam" id="PF04082">
    <property type="entry name" value="Fungal_trans"/>
    <property type="match status" value="1"/>
</dbReference>
<feature type="region of interest" description="Disordered" evidence="8">
    <location>
        <begin position="108"/>
        <end position="128"/>
    </location>
</feature>
<dbReference type="InterPro" id="IPR007219">
    <property type="entry name" value="XnlR_reg_dom"/>
</dbReference>
<keyword evidence="5" id="KW-0238">DNA-binding</keyword>
<feature type="region of interest" description="Disordered" evidence="8">
    <location>
        <begin position="337"/>
        <end position="356"/>
    </location>
</feature>
<protein>
    <submittedName>
        <fullName evidence="10">Nitrogen assimilation transcription factor nit-4</fullName>
    </submittedName>
</protein>
<feature type="compositionally biased region" description="Low complexity" evidence="8">
    <location>
        <begin position="593"/>
        <end position="604"/>
    </location>
</feature>
<feature type="compositionally biased region" description="Low complexity" evidence="8">
    <location>
        <begin position="530"/>
        <end position="548"/>
    </location>
</feature>
<feature type="region of interest" description="Disordered" evidence="8">
    <location>
        <begin position="191"/>
        <end position="216"/>
    </location>
</feature>
<proteinExistence type="predicted"/>
<evidence type="ECO:0000313" key="11">
    <source>
        <dbReference type="Proteomes" id="UP000016923"/>
    </source>
</evidence>
<evidence type="ECO:0000256" key="1">
    <source>
        <dbReference type="ARBA" id="ARBA00004123"/>
    </source>
</evidence>
<keyword evidence="6" id="KW-0804">Transcription</keyword>
<dbReference type="GO" id="GO:0008270">
    <property type="term" value="F:zinc ion binding"/>
    <property type="evidence" value="ECO:0007669"/>
    <property type="project" value="InterPro"/>
</dbReference>
<evidence type="ECO:0000313" key="10">
    <source>
        <dbReference type="EMBL" id="EPE05910.1"/>
    </source>
</evidence>
<dbReference type="GO" id="GO:0006351">
    <property type="term" value="P:DNA-templated transcription"/>
    <property type="evidence" value="ECO:0007669"/>
    <property type="project" value="InterPro"/>
</dbReference>
<dbReference type="CDD" id="cd12148">
    <property type="entry name" value="fungal_TF_MHR"/>
    <property type="match status" value="1"/>
</dbReference>
<feature type="compositionally biased region" description="Polar residues" evidence="8">
    <location>
        <begin position="207"/>
        <end position="216"/>
    </location>
</feature>
<dbReference type="SMART" id="SM00066">
    <property type="entry name" value="GAL4"/>
    <property type="match status" value="1"/>
</dbReference>
<evidence type="ECO:0000256" key="3">
    <source>
        <dbReference type="ARBA" id="ARBA00022833"/>
    </source>
</evidence>
<dbReference type="SUPFAM" id="SSF57701">
    <property type="entry name" value="Zn2/Cys6 DNA-binding domain"/>
    <property type="match status" value="1"/>
</dbReference>
<feature type="compositionally biased region" description="Polar residues" evidence="8">
    <location>
        <begin position="1"/>
        <end position="10"/>
    </location>
</feature>
<dbReference type="InterPro" id="IPR001138">
    <property type="entry name" value="Zn2Cys6_DnaBD"/>
</dbReference>
<dbReference type="Gene3D" id="4.10.240.10">
    <property type="entry name" value="Zn(2)-C6 fungal-type DNA-binding domain"/>
    <property type="match status" value="1"/>
</dbReference>
<feature type="domain" description="Zn(2)-C6 fungal-type" evidence="9">
    <location>
        <begin position="34"/>
        <end position="66"/>
    </location>
</feature>
<evidence type="ECO:0000256" key="7">
    <source>
        <dbReference type="ARBA" id="ARBA00023242"/>
    </source>
</evidence>
<evidence type="ECO:0000256" key="8">
    <source>
        <dbReference type="SAM" id="MobiDB-lite"/>
    </source>
</evidence>
<accession>S3CYB9</accession>
<feature type="region of interest" description="Disordered" evidence="8">
    <location>
        <begin position="589"/>
        <end position="635"/>
    </location>
</feature>
<dbReference type="VEuPathDB" id="FungiDB:F503_08441"/>
<keyword evidence="11" id="KW-1185">Reference proteome</keyword>
<keyword evidence="7" id="KW-0539">Nucleus</keyword>
<dbReference type="GO" id="GO:0003677">
    <property type="term" value="F:DNA binding"/>
    <property type="evidence" value="ECO:0007669"/>
    <property type="project" value="UniProtKB-KW"/>
</dbReference>
<evidence type="ECO:0000256" key="6">
    <source>
        <dbReference type="ARBA" id="ARBA00023163"/>
    </source>
</evidence>
<dbReference type="Pfam" id="PF00172">
    <property type="entry name" value="Zn_clus"/>
    <property type="match status" value="1"/>
</dbReference>
<feature type="region of interest" description="Disordered" evidence="8">
    <location>
        <begin position="525"/>
        <end position="565"/>
    </location>
</feature>
<name>S3CYB9_OPHP1</name>
<dbReference type="PROSITE" id="PS50048">
    <property type="entry name" value="ZN2_CY6_FUNGAL_2"/>
    <property type="match status" value="1"/>
</dbReference>
<feature type="compositionally biased region" description="Low complexity" evidence="8">
    <location>
        <begin position="108"/>
        <end position="119"/>
    </location>
</feature>
<keyword evidence="3" id="KW-0862">Zinc</keyword>
<dbReference type="HOGENOM" id="CLU_293043_0_0_1"/>
<dbReference type="GO" id="GO:0000981">
    <property type="term" value="F:DNA-binding transcription factor activity, RNA polymerase II-specific"/>
    <property type="evidence" value="ECO:0007669"/>
    <property type="project" value="InterPro"/>
</dbReference>
<feature type="region of interest" description="Disordered" evidence="8">
    <location>
        <begin position="1"/>
        <end position="24"/>
    </location>
</feature>
<dbReference type="PANTHER" id="PTHR31313:SF81">
    <property type="entry name" value="TY1 ENHANCER ACTIVATOR"/>
    <property type="match status" value="1"/>
</dbReference>
<keyword evidence="2" id="KW-0479">Metal-binding</keyword>
<dbReference type="STRING" id="1262450.S3CYB9"/>
<dbReference type="CDD" id="cd00067">
    <property type="entry name" value="GAL4"/>
    <property type="match status" value="1"/>
</dbReference>
<dbReference type="EMBL" id="KE148155">
    <property type="protein sequence ID" value="EPE05910.1"/>
    <property type="molecule type" value="Genomic_DNA"/>
</dbReference>
<dbReference type="AlphaFoldDB" id="S3CYB9"/>
<dbReference type="GO" id="GO:0005634">
    <property type="term" value="C:nucleus"/>
    <property type="evidence" value="ECO:0007669"/>
    <property type="project" value="UniProtKB-SubCell"/>
</dbReference>
<dbReference type="eggNOG" id="ENOG502QU3W">
    <property type="taxonomic scope" value="Eukaryota"/>
</dbReference>
<dbReference type="InterPro" id="IPR051615">
    <property type="entry name" value="Transcr_Regulatory_Elem"/>
</dbReference>
<sequence>MPETNTSSGAAPSPDASTLDGHVSQKKRIRAIVACSHCRSKRSKCDGIPGQHACTQCQQRGIECEMSDGKRNRGHYKPQAEALARRVRVLEEALAEARAANHQLIARMQQRQQQQGTRQSLSGHTATGSFVSIPSTAWDPNSHHMQMDDMSGVSGVSVGLSLQDHRLDHLDHLDHLDVESVHSIAMPPAAESLAASSTMPPPPAHSISPSGPHNAQHNLLLDHGSIVMSAIGTGDMYNDAANKNSNAHNHAMSVSQSSLGPSPVAAHYTLPPSTSPPSTHTVNLAIPIPMLRRQPCCAAFDLSSPVVDYLLGLFFHRYQQMMKFVSQQEFMTQYAENTDTGTDDRDGAAKNKSNKTRSFRRHHPCCHKQNCALFLAMLAAAIRYSTRADVTERFIRPDGENKLVTAARRAVETEVSRPTLATVQTILILCEIEATLDNQMTSYMYACLASRLIFEIGLDLGSSTSSKALTAEETTIRHWLVWAASVHDQFWAVFLRRPLAIKNSALRLSRMAWRFASGDQQRKYCDMHANNSNNNNNNSSSNNNNNSSTPEPTESAEMGSPPTFEDEVNEHLLDLMELAREITDELYGAGGVQSPKQQPSAASSGLNGGSEDLAFAHDNNRTDGGSDDYSTYYNQYDGDKTPHVLHKHAAQQHADNPPLDIAKLDARLDQWFSTLPEKVRLGPVSGQDCYHFLFVLHLHFNAIKITLHRTRAYTTQIGRTGRSSAVPPSFIRHRHLAANLMNAGGNVNLDLNLNGRSQQSSASYNMQSPQASFVESDESAAVSVAALGQASITIAKLFETFRRREDIRTLQCTGVQWASMASEALTWYIETLPIDGAIEAVAHLQSLGRTIKDMTRTFLPAVYTYDRTMNALRMFQQRIDGGGDSPPQVQVLQQQPQQQQYQQQLASQVTSAAMNHLNHVAHAQTHQAHQTHQTHQTPPQPRSISSFDMGLSAAHNHARTQNFGLGTPSGPSVPDLTPSVAATTFSTSMAATGGFDTGSAAGSLPGPDGSVSALSMPTTKEQLQYLNNAFSAATGQVLAPAISAGAIQLSWPENGSWDWGDMLDRH</sequence>
<reference evidence="10 11" key="1">
    <citation type="journal article" date="2013" name="BMC Genomics">
        <title>The genome and transcriptome of the pine saprophyte Ophiostoma piceae, and a comparison with the bark beetle-associated pine pathogen Grosmannia clavigera.</title>
        <authorList>
            <person name="Haridas S."/>
            <person name="Wang Y."/>
            <person name="Lim L."/>
            <person name="Massoumi Alamouti S."/>
            <person name="Jackman S."/>
            <person name="Docking R."/>
            <person name="Robertson G."/>
            <person name="Birol I."/>
            <person name="Bohlmann J."/>
            <person name="Breuil C."/>
        </authorList>
    </citation>
    <scope>NUCLEOTIDE SEQUENCE [LARGE SCALE GENOMIC DNA]</scope>
    <source>
        <strain evidence="10 11">UAMH 11346</strain>
    </source>
</reference>
<evidence type="ECO:0000256" key="5">
    <source>
        <dbReference type="ARBA" id="ARBA00023125"/>
    </source>
</evidence>
<dbReference type="PANTHER" id="PTHR31313">
    <property type="entry name" value="TY1 ENHANCER ACTIVATOR"/>
    <property type="match status" value="1"/>
</dbReference>